<evidence type="ECO:0000313" key="2">
    <source>
        <dbReference type="EMBL" id="KKM00396.1"/>
    </source>
</evidence>
<dbReference type="AlphaFoldDB" id="A0A0F9J3A5"/>
<reference evidence="2" key="1">
    <citation type="journal article" date="2015" name="Nature">
        <title>Complex archaea that bridge the gap between prokaryotes and eukaryotes.</title>
        <authorList>
            <person name="Spang A."/>
            <person name="Saw J.H."/>
            <person name="Jorgensen S.L."/>
            <person name="Zaremba-Niedzwiedzka K."/>
            <person name="Martijn J."/>
            <person name="Lind A.E."/>
            <person name="van Eijk R."/>
            <person name="Schleper C."/>
            <person name="Guy L."/>
            <person name="Ettema T.J."/>
        </authorList>
    </citation>
    <scope>NUCLEOTIDE SEQUENCE</scope>
</reference>
<keyword evidence="1" id="KW-1133">Transmembrane helix</keyword>
<keyword evidence="1" id="KW-0472">Membrane</keyword>
<feature type="transmembrane region" description="Helical" evidence="1">
    <location>
        <begin position="243"/>
        <end position="263"/>
    </location>
</feature>
<evidence type="ECO:0000256" key="1">
    <source>
        <dbReference type="SAM" id="Phobius"/>
    </source>
</evidence>
<accession>A0A0F9J3A5</accession>
<organism evidence="2">
    <name type="scientific">marine sediment metagenome</name>
    <dbReference type="NCBI Taxonomy" id="412755"/>
    <lineage>
        <taxon>unclassified sequences</taxon>
        <taxon>metagenomes</taxon>
        <taxon>ecological metagenomes</taxon>
    </lineage>
</organism>
<protein>
    <submittedName>
        <fullName evidence="2">Uncharacterized protein</fullName>
    </submittedName>
</protein>
<proteinExistence type="predicted"/>
<name>A0A0F9J3A5_9ZZZZ</name>
<keyword evidence="1" id="KW-0812">Transmembrane</keyword>
<comment type="caution">
    <text evidence="2">The sequence shown here is derived from an EMBL/GenBank/DDBJ whole genome shotgun (WGS) entry which is preliminary data.</text>
</comment>
<sequence>MVVFSWYKEKILILVKAYPERSTKYGSAICMAGITEEYKWVRLYPIEFDYFKKKLKFKKFEWIEAEIKRANEKLMRKESYKVRQHTIKSVDDSLASIKGSKSIRENIWKRRIDIIKNIQDESVYQLREKWSNDKTSLGLIKPNLIDFRFRKPIEKIKIEKEKLIQKSINGEKKYISDKIEHFISYKFKCNDSKCMCSKKGKFHDMTCEDWELFEAIRKWQYPAKEKEEKIQDRFFNWMKSRDFYFCLGMISTYPTWVIIGLLYPPQF</sequence>
<dbReference type="EMBL" id="LAZR01017445">
    <property type="protein sequence ID" value="KKM00396.1"/>
    <property type="molecule type" value="Genomic_DNA"/>
</dbReference>
<gene>
    <name evidence="2" type="ORF">LCGC14_1804850</name>
</gene>